<evidence type="ECO:0000313" key="2">
    <source>
        <dbReference type="Proteomes" id="UP000479190"/>
    </source>
</evidence>
<dbReference type="AlphaFoldDB" id="A0A6H5IWY6"/>
<keyword evidence="2" id="KW-1185">Reference proteome</keyword>
<gene>
    <name evidence="1" type="ORF">TBRA_LOCUS13682</name>
</gene>
<dbReference type="Proteomes" id="UP000479190">
    <property type="component" value="Unassembled WGS sequence"/>
</dbReference>
<reference evidence="1 2" key="1">
    <citation type="submission" date="2020-02" db="EMBL/GenBank/DDBJ databases">
        <authorList>
            <person name="Ferguson B K."/>
        </authorList>
    </citation>
    <scope>NUCLEOTIDE SEQUENCE [LARGE SCALE GENOMIC DNA]</scope>
</reference>
<protein>
    <submittedName>
        <fullName evidence="1">Uncharacterized protein</fullName>
    </submittedName>
</protein>
<sequence length="274" mass="30375">MKYFSSLCSIQSRCLPGTAALHHDHTYVVAATAAAAAAHYIHLSVQSNCHVRHIWIATRRGRGGSAAVKRGANSILRSRAPISRASCAHRCGSRMYTKRCREEVGWHYSGAFSPLISARRWKKLIIIGRIGAKAREKSFAAARRVKIWSIPRSDSRAAAAAAALRGAHGCKAPVKSLDGKGPWHLFNELFLSSPRQKCCASIRVMPRTWLNAAAVDMLILSRRRLVLSSPRMYIVECSTHKHTRTMWTAAAILIYLHAGSHSRESFDAIHVLYI</sequence>
<accession>A0A6H5IWY6</accession>
<proteinExistence type="predicted"/>
<evidence type="ECO:0000313" key="1">
    <source>
        <dbReference type="EMBL" id="CAB0042040.1"/>
    </source>
</evidence>
<organism evidence="1 2">
    <name type="scientific">Trichogramma brassicae</name>
    <dbReference type="NCBI Taxonomy" id="86971"/>
    <lineage>
        <taxon>Eukaryota</taxon>
        <taxon>Metazoa</taxon>
        <taxon>Ecdysozoa</taxon>
        <taxon>Arthropoda</taxon>
        <taxon>Hexapoda</taxon>
        <taxon>Insecta</taxon>
        <taxon>Pterygota</taxon>
        <taxon>Neoptera</taxon>
        <taxon>Endopterygota</taxon>
        <taxon>Hymenoptera</taxon>
        <taxon>Apocrita</taxon>
        <taxon>Proctotrupomorpha</taxon>
        <taxon>Chalcidoidea</taxon>
        <taxon>Trichogrammatidae</taxon>
        <taxon>Trichogramma</taxon>
    </lineage>
</organism>
<name>A0A6H5IWY6_9HYME</name>
<dbReference type="EMBL" id="CADCXV010001150">
    <property type="protein sequence ID" value="CAB0042040.1"/>
    <property type="molecule type" value="Genomic_DNA"/>
</dbReference>